<keyword evidence="1" id="KW-0732">Signal</keyword>
<feature type="non-terminal residue" evidence="2">
    <location>
        <position position="60"/>
    </location>
</feature>
<dbReference type="EMBL" id="AGNL01038150">
    <property type="protein sequence ID" value="EJK53246.1"/>
    <property type="molecule type" value="Genomic_DNA"/>
</dbReference>
<evidence type="ECO:0000256" key="1">
    <source>
        <dbReference type="SAM" id="SignalP"/>
    </source>
</evidence>
<accession>K0RWQ0</accession>
<feature type="chain" id="PRO_5003839518" evidence="1">
    <location>
        <begin position="17"/>
        <end position="60"/>
    </location>
</feature>
<gene>
    <name evidence="2" type="ORF">THAOC_27350</name>
</gene>
<sequence length="60" mass="5825">MMKSAILASCLAAAAAFAPAQTGKASTALNSAFDGEIGAASAGESSTVPVPWPERCGIGL</sequence>
<evidence type="ECO:0000313" key="3">
    <source>
        <dbReference type="Proteomes" id="UP000266841"/>
    </source>
</evidence>
<evidence type="ECO:0000313" key="2">
    <source>
        <dbReference type="EMBL" id="EJK53246.1"/>
    </source>
</evidence>
<keyword evidence="3" id="KW-1185">Reference proteome</keyword>
<comment type="caution">
    <text evidence="2">The sequence shown here is derived from an EMBL/GenBank/DDBJ whole genome shotgun (WGS) entry which is preliminary data.</text>
</comment>
<name>K0RWQ0_THAOC</name>
<dbReference type="Proteomes" id="UP000266841">
    <property type="component" value="Unassembled WGS sequence"/>
</dbReference>
<dbReference type="AlphaFoldDB" id="K0RWQ0"/>
<organism evidence="2 3">
    <name type="scientific">Thalassiosira oceanica</name>
    <name type="common">Marine diatom</name>
    <dbReference type="NCBI Taxonomy" id="159749"/>
    <lineage>
        <taxon>Eukaryota</taxon>
        <taxon>Sar</taxon>
        <taxon>Stramenopiles</taxon>
        <taxon>Ochrophyta</taxon>
        <taxon>Bacillariophyta</taxon>
        <taxon>Coscinodiscophyceae</taxon>
        <taxon>Thalassiosirophycidae</taxon>
        <taxon>Thalassiosirales</taxon>
        <taxon>Thalassiosiraceae</taxon>
        <taxon>Thalassiosira</taxon>
    </lineage>
</organism>
<reference evidence="2 3" key="1">
    <citation type="journal article" date="2012" name="Genome Biol.">
        <title>Genome and low-iron response of an oceanic diatom adapted to chronic iron limitation.</title>
        <authorList>
            <person name="Lommer M."/>
            <person name="Specht M."/>
            <person name="Roy A.S."/>
            <person name="Kraemer L."/>
            <person name="Andreson R."/>
            <person name="Gutowska M.A."/>
            <person name="Wolf J."/>
            <person name="Bergner S.V."/>
            <person name="Schilhabel M.B."/>
            <person name="Klostermeier U.C."/>
            <person name="Beiko R.G."/>
            <person name="Rosenstiel P."/>
            <person name="Hippler M."/>
            <person name="Laroche J."/>
        </authorList>
    </citation>
    <scope>NUCLEOTIDE SEQUENCE [LARGE SCALE GENOMIC DNA]</scope>
    <source>
        <strain evidence="2 3">CCMP1005</strain>
    </source>
</reference>
<proteinExistence type="predicted"/>
<feature type="signal peptide" evidence="1">
    <location>
        <begin position="1"/>
        <end position="16"/>
    </location>
</feature>
<protein>
    <submittedName>
        <fullName evidence="2">Uncharacterized protein</fullName>
    </submittedName>
</protein>